<sequence>MSGNKKAFCPTTQMEDLLAHMQRQDYDCTITDACKAVGVCRRNYYRWFDQPGFAQWWVQQQDRHFAMAIGRVQAAMLKAATSDGAPGSTSDRKLFLERFDTRRNGRGKSAASKTFEQELADLDAKATDKPNGRAGKNKTPPNAEEGTTK</sequence>
<feature type="compositionally biased region" description="Basic and acidic residues" evidence="1">
    <location>
        <begin position="122"/>
        <end position="131"/>
    </location>
</feature>
<accession>A0A0F9VEL9</accession>
<reference evidence="2" key="1">
    <citation type="journal article" date="2015" name="Nature">
        <title>Complex archaea that bridge the gap between prokaryotes and eukaryotes.</title>
        <authorList>
            <person name="Spang A."/>
            <person name="Saw J.H."/>
            <person name="Jorgensen S.L."/>
            <person name="Zaremba-Niedzwiedzka K."/>
            <person name="Martijn J."/>
            <person name="Lind A.E."/>
            <person name="van Eijk R."/>
            <person name="Schleper C."/>
            <person name="Guy L."/>
            <person name="Ettema T.J."/>
        </authorList>
    </citation>
    <scope>NUCLEOTIDE SEQUENCE</scope>
</reference>
<evidence type="ECO:0000256" key="1">
    <source>
        <dbReference type="SAM" id="MobiDB-lite"/>
    </source>
</evidence>
<evidence type="ECO:0000313" key="2">
    <source>
        <dbReference type="EMBL" id="KKO03601.1"/>
    </source>
</evidence>
<gene>
    <name evidence="2" type="ORF">LCGC14_0095280</name>
</gene>
<evidence type="ECO:0008006" key="3">
    <source>
        <dbReference type="Google" id="ProtNLM"/>
    </source>
</evidence>
<comment type="caution">
    <text evidence="2">The sequence shown here is derived from an EMBL/GenBank/DDBJ whole genome shotgun (WGS) entry which is preliminary data.</text>
</comment>
<organism evidence="2">
    <name type="scientific">marine sediment metagenome</name>
    <dbReference type="NCBI Taxonomy" id="412755"/>
    <lineage>
        <taxon>unclassified sequences</taxon>
        <taxon>metagenomes</taxon>
        <taxon>ecological metagenomes</taxon>
    </lineage>
</organism>
<dbReference type="Gene3D" id="1.10.10.60">
    <property type="entry name" value="Homeodomain-like"/>
    <property type="match status" value="1"/>
</dbReference>
<protein>
    <recommendedName>
        <fullName evidence="3">Homeodomain phBC6A51-type domain-containing protein</fullName>
    </recommendedName>
</protein>
<dbReference type="EMBL" id="LAZR01000026">
    <property type="protein sequence ID" value="KKO03601.1"/>
    <property type="molecule type" value="Genomic_DNA"/>
</dbReference>
<name>A0A0F9VEL9_9ZZZZ</name>
<feature type="region of interest" description="Disordered" evidence="1">
    <location>
        <begin position="99"/>
        <end position="149"/>
    </location>
</feature>
<dbReference type="AlphaFoldDB" id="A0A0F9VEL9"/>
<proteinExistence type="predicted"/>